<evidence type="ECO:0000256" key="1">
    <source>
        <dbReference type="SAM" id="MobiDB-lite"/>
    </source>
</evidence>
<dbReference type="AlphaFoldDB" id="A0A5C3E3T9"/>
<sequence>MDIVAATAAANTTVTSLETGLRKLVTTTLAESPSLGSRLRNLLCQLAGIPQGQAIDELTEFALGDLQSDAEPILRRVRAWVSDLQQRSQQGDRTDPLVGSDSTPNTPNTSNNLASLLFCPDGSPKSPVDAKCFVRVLHSQISVFMRAGTIELPPADLDLFIQILPFALPEALASPAHSLALGTNDAPGLTPNRV</sequence>
<name>A0A5C3E3T9_9BASI</name>
<feature type="region of interest" description="Disordered" evidence="1">
    <location>
        <begin position="85"/>
        <end position="109"/>
    </location>
</feature>
<evidence type="ECO:0000313" key="2">
    <source>
        <dbReference type="EMBL" id="SPO24089.1"/>
    </source>
</evidence>
<organism evidence="2 3">
    <name type="scientific">Ustilago trichophora</name>
    <dbReference type="NCBI Taxonomy" id="86804"/>
    <lineage>
        <taxon>Eukaryota</taxon>
        <taxon>Fungi</taxon>
        <taxon>Dikarya</taxon>
        <taxon>Basidiomycota</taxon>
        <taxon>Ustilaginomycotina</taxon>
        <taxon>Ustilaginomycetes</taxon>
        <taxon>Ustilaginales</taxon>
        <taxon>Ustilaginaceae</taxon>
        <taxon>Ustilago</taxon>
    </lineage>
</organism>
<dbReference type="Proteomes" id="UP000324022">
    <property type="component" value="Unassembled WGS sequence"/>
</dbReference>
<proteinExistence type="predicted"/>
<protein>
    <submittedName>
        <fullName evidence="2">Uncharacterized protein</fullName>
    </submittedName>
</protein>
<gene>
    <name evidence="2" type="ORF">UTRI_10144</name>
</gene>
<reference evidence="2 3" key="1">
    <citation type="submission" date="2018-03" db="EMBL/GenBank/DDBJ databases">
        <authorList>
            <person name="Guldener U."/>
        </authorList>
    </citation>
    <scope>NUCLEOTIDE SEQUENCE [LARGE SCALE GENOMIC DNA]</scope>
    <source>
        <strain evidence="2 3">NBRC100155</strain>
    </source>
</reference>
<accession>A0A5C3E3T9</accession>
<evidence type="ECO:0000313" key="3">
    <source>
        <dbReference type="Proteomes" id="UP000324022"/>
    </source>
</evidence>
<keyword evidence="3" id="KW-1185">Reference proteome</keyword>
<dbReference type="EMBL" id="OOIN01000006">
    <property type="protein sequence ID" value="SPO24089.1"/>
    <property type="molecule type" value="Genomic_DNA"/>
</dbReference>